<protein>
    <submittedName>
        <fullName evidence="2">Uncharacterized protein</fullName>
    </submittedName>
</protein>
<dbReference type="EMBL" id="HBFQ01029895">
    <property type="protein sequence ID" value="CAD8846712.1"/>
    <property type="molecule type" value="Transcribed_RNA"/>
</dbReference>
<sequence length="514" mass="55807">MTPPPASTGEVSCASDRLLGRVWPGTLGLVGPLPRIVAGRSGWRAVCVGPAREGQDPVIVFLGGRDEAGLHCNDVWLTNDQGLTWECSSPSEVSDGPHHMEWYGLGRRKWVGREGHAVASGTLHNRTSLYVACGMSRAGPRADVWFSEDLGRSWQCVCVGGPFGCRSGSSLAACPSDPRRLVLSGGLPDGRSALDFWASTDGGSTWFGVVAPGTLLSSCALTLKPLPGNQSRLIVMADGGLCALTGSCKGQRCRKEGKYDRNEKPFSAVATLDWNSRQAEWASLATTGLGAWSGQQAAVAHSAVGHELVVLTSQGFQVAHDPPVNGSGSLDFQLASGIRSALPADAHLLLPADGRRLFVLTGTGLWSTGGSSLATHEELGAQLNFLQLVGHRLMATHGLPDSLWRTNIVPCVLPDPYFEAPMRLYEEELDRWRAERLELYSTNVAFQKARDERHGGREGYDAHLLKVKKDRLEFSFRIRAEQAAMLAKRRQDQPRSPRGSIRRARRRHRTTTYE</sequence>
<proteinExistence type="predicted"/>
<dbReference type="SUPFAM" id="SSF110296">
    <property type="entry name" value="Oligoxyloglucan reducing end-specific cellobiohydrolase"/>
    <property type="match status" value="1"/>
</dbReference>
<accession>A0A7S1A9A7</accession>
<dbReference type="Gene3D" id="2.130.10.10">
    <property type="entry name" value="YVTN repeat-like/Quinoprotein amine dehydrogenase"/>
    <property type="match status" value="1"/>
</dbReference>
<name>A0A7S1A9A7_NOCSC</name>
<dbReference type="AlphaFoldDB" id="A0A7S1A9A7"/>
<reference evidence="2" key="1">
    <citation type="submission" date="2021-01" db="EMBL/GenBank/DDBJ databases">
        <authorList>
            <person name="Corre E."/>
            <person name="Pelletier E."/>
            <person name="Niang G."/>
            <person name="Scheremetjew M."/>
            <person name="Finn R."/>
            <person name="Kale V."/>
            <person name="Holt S."/>
            <person name="Cochrane G."/>
            <person name="Meng A."/>
            <person name="Brown T."/>
            <person name="Cohen L."/>
        </authorList>
    </citation>
    <scope>NUCLEOTIDE SEQUENCE</scope>
</reference>
<feature type="compositionally biased region" description="Basic residues" evidence="1">
    <location>
        <begin position="500"/>
        <end position="514"/>
    </location>
</feature>
<feature type="region of interest" description="Disordered" evidence="1">
    <location>
        <begin position="485"/>
        <end position="514"/>
    </location>
</feature>
<evidence type="ECO:0000313" key="2">
    <source>
        <dbReference type="EMBL" id="CAD8846712.1"/>
    </source>
</evidence>
<organism evidence="2">
    <name type="scientific">Noctiluca scintillans</name>
    <name type="common">Sea sparkle</name>
    <name type="synonym">Red tide dinoflagellate</name>
    <dbReference type="NCBI Taxonomy" id="2966"/>
    <lineage>
        <taxon>Eukaryota</taxon>
        <taxon>Sar</taxon>
        <taxon>Alveolata</taxon>
        <taxon>Dinophyceae</taxon>
        <taxon>Noctilucales</taxon>
        <taxon>Noctilucaceae</taxon>
        <taxon>Noctiluca</taxon>
    </lineage>
</organism>
<evidence type="ECO:0000256" key="1">
    <source>
        <dbReference type="SAM" id="MobiDB-lite"/>
    </source>
</evidence>
<gene>
    <name evidence="2" type="ORF">NSCI0253_LOCUS21062</name>
</gene>
<dbReference type="InterPro" id="IPR015943">
    <property type="entry name" value="WD40/YVTN_repeat-like_dom_sf"/>
</dbReference>